<reference evidence="2 3" key="1">
    <citation type="submission" date="2017-01" db="EMBL/GenBank/DDBJ databases">
        <title>A new Hymenobacter.</title>
        <authorList>
            <person name="Liang Y."/>
            <person name="Feng F."/>
        </authorList>
    </citation>
    <scope>NUCLEOTIDE SEQUENCE [LARGE SCALE GENOMIC DNA]</scope>
    <source>
        <strain evidence="2">MIMBbqt21</strain>
    </source>
</reference>
<evidence type="ECO:0000313" key="2">
    <source>
        <dbReference type="EMBL" id="OUJ74448.1"/>
    </source>
</evidence>
<organism evidence="2 3">
    <name type="scientific">Hymenobacter crusticola</name>
    <dbReference type="NCBI Taxonomy" id="1770526"/>
    <lineage>
        <taxon>Bacteria</taxon>
        <taxon>Pseudomonadati</taxon>
        <taxon>Bacteroidota</taxon>
        <taxon>Cytophagia</taxon>
        <taxon>Cytophagales</taxon>
        <taxon>Hymenobacteraceae</taxon>
        <taxon>Hymenobacter</taxon>
    </lineage>
</organism>
<proteinExistence type="predicted"/>
<feature type="chain" id="PRO_5013326464" evidence="1">
    <location>
        <begin position="23"/>
        <end position="296"/>
    </location>
</feature>
<dbReference type="AlphaFoldDB" id="A0A243WFY2"/>
<keyword evidence="1" id="KW-0732">Signal</keyword>
<name>A0A243WFY2_9BACT</name>
<evidence type="ECO:0000313" key="3">
    <source>
        <dbReference type="Proteomes" id="UP000194873"/>
    </source>
</evidence>
<sequence length="296" mass="33670">MPVASYRYSFFLLMLLGSGACSTDKQEPEHVENAVAPTNALQELTPYFNAQWAMDKFWEDSLAEVATYAAEQTVGAATQQFDCTLLTVKEEFSMQYNVRAADYKRKDLYPVMKVNQIYSLPTTPLPQHCLTSLFFRRDQPVPLYKLTASAQDWNGVTFKAITDDGLQYVESYSSCQSQPGSGQRQLRRDVLFEEALPYTLRSLRFERKPAFGATVRAAQAPDACLPPVYYTAQIRVADGLVADTAEPAWRVAVVLADRKENVYWFAKKYPNLLLRQTTWDGRRMTLKEVKRTAYEG</sequence>
<accession>A0A243WFY2</accession>
<comment type="caution">
    <text evidence="2">The sequence shown here is derived from an EMBL/GenBank/DDBJ whole genome shotgun (WGS) entry which is preliminary data.</text>
</comment>
<dbReference type="RefSeq" id="WP_086593244.1">
    <property type="nucleotide sequence ID" value="NZ_MTSE01000003.1"/>
</dbReference>
<gene>
    <name evidence="2" type="ORF">BXP70_06580</name>
</gene>
<evidence type="ECO:0000256" key="1">
    <source>
        <dbReference type="SAM" id="SignalP"/>
    </source>
</evidence>
<dbReference type="Proteomes" id="UP000194873">
    <property type="component" value="Unassembled WGS sequence"/>
</dbReference>
<dbReference type="EMBL" id="MTSE01000003">
    <property type="protein sequence ID" value="OUJ74448.1"/>
    <property type="molecule type" value="Genomic_DNA"/>
</dbReference>
<dbReference type="PROSITE" id="PS51257">
    <property type="entry name" value="PROKAR_LIPOPROTEIN"/>
    <property type="match status" value="1"/>
</dbReference>
<dbReference type="OrthoDB" id="5496093at2"/>
<keyword evidence="3" id="KW-1185">Reference proteome</keyword>
<protein>
    <submittedName>
        <fullName evidence="2">Uncharacterized protein</fullName>
    </submittedName>
</protein>
<feature type="signal peptide" evidence="1">
    <location>
        <begin position="1"/>
        <end position="22"/>
    </location>
</feature>